<evidence type="ECO:0000313" key="1">
    <source>
        <dbReference type="EMBL" id="JAD22689.1"/>
    </source>
</evidence>
<protein>
    <submittedName>
        <fullName evidence="1">Uncharacterized protein</fullName>
    </submittedName>
</protein>
<proteinExistence type="predicted"/>
<dbReference type="AlphaFoldDB" id="A0A0A8Y9Y3"/>
<reference evidence="1" key="1">
    <citation type="submission" date="2014-09" db="EMBL/GenBank/DDBJ databases">
        <authorList>
            <person name="Magalhaes I.L.F."/>
            <person name="Oliveira U."/>
            <person name="Santos F.R."/>
            <person name="Vidigal T.H.D.A."/>
            <person name="Brescovit A.D."/>
            <person name="Santos A.J."/>
        </authorList>
    </citation>
    <scope>NUCLEOTIDE SEQUENCE</scope>
    <source>
        <tissue evidence="1">Shoot tissue taken approximately 20 cm above the soil surface</tissue>
    </source>
</reference>
<accession>A0A0A8Y9Y3</accession>
<reference evidence="1" key="2">
    <citation type="journal article" date="2015" name="Data Brief">
        <title>Shoot transcriptome of the giant reed, Arundo donax.</title>
        <authorList>
            <person name="Barrero R.A."/>
            <person name="Guerrero F.D."/>
            <person name="Moolhuijzen P."/>
            <person name="Goolsby J.A."/>
            <person name="Tidwell J."/>
            <person name="Bellgard S.E."/>
            <person name="Bellgard M.I."/>
        </authorList>
    </citation>
    <scope>NUCLEOTIDE SEQUENCE</scope>
    <source>
        <tissue evidence="1">Shoot tissue taken approximately 20 cm above the soil surface</tissue>
    </source>
</reference>
<sequence>MPIALFYNKRKSIRSPCAVGCDWLRQYQFSLSIHTPISDVYYEYSIKSFIHQILYPLSHTTLSGTVMANIVISGNIVITRTNIFLPNHKFLDPLLHLMSKVYST</sequence>
<dbReference type="EMBL" id="GBRH01275206">
    <property type="protein sequence ID" value="JAD22689.1"/>
    <property type="molecule type" value="Transcribed_RNA"/>
</dbReference>
<organism evidence="1">
    <name type="scientific">Arundo donax</name>
    <name type="common">Giant reed</name>
    <name type="synonym">Donax arundinaceus</name>
    <dbReference type="NCBI Taxonomy" id="35708"/>
    <lineage>
        <taxon>Eukaryota</taxon>
        <taxon>Viridiplantae</taxon>
        <taxon>Streptophyta</taxon>
        <taxon>Embryophyta</taxon>
        <taxon>Tracheophyta</taxon>
        <taxon>Spermatophyta</taxon>
        <taxon>Magnoliopsida</taxon>
        <taxon>Liliopsida</taxon>
        <taxon>Poales</taxon>
        <taxon>Poaceae</taxon>
        <taxon>PACMAD clade</taxon>
        <taxon>Arundinoideae</taxon>
        <taxon>Arundineae</taxon>
        <taxon>Arundo</taxon>
    </lineage>
</organism>
<name>A0A0A8Y9Y3_ARUDO</name>